<evidence type="ECO:0000313" key="10">
    <source>
        <dbReference type="Proteomes" id="UP000034006"/>
    </source>
</evidence>
<dbReference type="PANTHER" id="PTHR43133:SF51">
    <property type="entry name" value="RNA POLYMERASE SIGMA FACTOR"/>
    <property type="match status" value="1"/>
</dbReference>
<dbReference type="InterPro" id="IPR013324">
    <property type="entry name" value="RNA_pol_sigma_r3/r4-like"/>
</dbReference>
<accession>A0A0G1HVR8</accession>
<evidence type="ECO:0000313" key="9">
    <source>
        <dbReference type="EMBL" id="KKT51171.1"/>
    </source>
</evidence>
<evidence type="ECO:0000256" key="4">
    <source>
        <dbReference type="ARBA" id="ARBA00023125"/>
    </source>
</evidence>
<dbReference type="CDD" id="cd06171">
    <property type="entry name" value="Sigma70_r4"/>
    <property type="match status" value="1"/>
</dbReference>
<dbReference type="InterPro" id="IPR014284">
    <property type="entry name" value="RNA_pol_sigma-70_dom"/>
</dbReference>
<keyword evidence="2 6" id="KW-0805">Transcription regulation</keyword>
<dbReference type="SUPFAM" id="SSF88946">
    <property type="entry name" value="Sigma2 domain of RNA polymerase sigma factors"/>
    <property type="match status" value="1"/>
</dbReference>
<name>A0A0G1HVR8_9BACT</name>
<dbReference type="SUPFAM" id="SSF88659">
    <property type="entry name" value="Sigma3 and sigma4 domains of RNA polymerase sigma factors"/>
    <property type="match status" value="1"/>
</dbReference>
<evidence type="ECO:0000259" key="8">
    <source>
        <dbReference type="Pfam" id="PF08281"/>
    </source>
</evidence>
<evidence type="ECO:0000256" key="1">
    <source>
        <dbReference type="ARBA" id="ARBA00010641"/>
    </source>
</evidence>
<proteinExistence type="inferred from homology"/>
<organism evidence="9 10">
    <name type="scientific">Candidatus Collierbacteria bacterium GW2011_GWB2_44_22</name>
    <dbReference type="NCBI Taxonomy" id="1618387"/>
    <lineage>
        <taxon>Bacteria</taxon>
        <taxon>Candidatus Collieribacteriota</taxon>
    </lineage>
</organism>
<dbReference type="InterPro" id="IPR036388">
    <property type="entry name" value="WH-like_DNA-bd_sf"/>
</dbReference>
<sequence length="204" mass="23700">MTTLIPGNRDLAFLKEVGEVDCIINVEHMKLSDEQIVGEVALGNKTLFASIVDRYQEKLLRYATYLVHDPDEAQDVVQDSFISAYKNLNGFRTDKKFSSWIYRIVHNTALNSIRNRWRFLPMLPDFDWPSGQDLEEEMIDKEKVKMVSDCLGSLKVKYAEPLALYYLEEKTYREISDILRIPEGTVAIRISRAKKLMKEICKNQ</sequence>
<dbReference type="InterPro" id="IPR007627">
    <property type="entry name" value="RNA_pol_sigma70_r2"/>
</dbReference>
<dbReference type="GO" id="GO:0016987">
    <property type="term" value="F:sigma factor activity"/>
    <property type="evidence" value="ECO:0007669"/>
    <property type="project" value="UniProtKB-KW"/>
</dbReference>
<dbReference type="InterPro" id="IPR000838">
    <property type="entry name" value="RNA_pol_sigma70_ECF_CS"/>
</dbReference>
<dbReference type="PANTHER" id="PTHR43133">
    <property type="entry name" value="RNA POLYMERASE ECF-TYPE SIGMA FACTO"/>
    <property type="match status" value="1"/>
</dbReference>
<dbReference type="Gene3D" id="1.10.10.10">
    <property type="entry name" value="Winged helix-like DNA-binding domain superfamily/Winged helix DNA-binding domain"/>
    <property type="match status" value="1"/>
</dbReference>
<dbReference type="Gene3D" id="1.10.1740.10">
    <property type="match status" value="1"/>
</dbReference>
<dbReference type="InterPro" id="IPR039425">
    <property type="entry name" value="RNA_pol_sigma-70-like"/>
</dbReference>
<dbReference type="InterPro" id="IPR013325">
    <property type="entry name" value="RNA_pol_sigma_r2"/>
</dbReference>
<dbReference type="Pfam" id="PF04542">
    <property type="entry name" value="Sigma70_r2"/>
    <property type="match status" value="1"/>
</dbReference>
<dbReference type="PROSITE" id="PS01063">
    <property type="entry name" value="SIGMA70_ECF"/>
    <property type="match status" value="1"/>
</dbReference>
<dbReference type="EMBL" id="LCIH01000015">
    <property type="protein sequence ID" value="KKT51171.1"/>
    <property type="molecule type" value="Genomic_DNA"/>
</dbReference>
<dbReference type="AlphaFoldDB" id="A0A0G1HVR8"/>
<keyword evidence="5 6" id="KW-0804">Transcription</keyword>
<dbReference type="STRING" id="1618387.UW44_C0015G0042"/>
<keyword evidence="4 6" id="KW-0238">DNA-binding</keyword>
<evidence type="ECO:0000256" key="2">
    <source>
        <dbReference type="ARBA" id="ARBA00023015"/>
    </source>
</evidence>
<dbReference type="NCBIfam" id="TIGR02937">
    <property type="entry name" value="sigma70-ECF"/>
    <property type="match status" value="1"/>
</dbReference>
<evidence type="ECO:0000256" key="5">
    <source>
        <dbReference type="ARBA" id="ARBA00023163"/>
    </source>
</evidence>
<reference evidence="9 10" key="1">
    <citation type="journal article" date="2015" name="Nature">
        <title>rRNA introns, odd ribosomes, and small enigmatic genomes across a large radiation of phyla.</title>
        <authorList>
            <person name="Brown C.T."/>
            <person name="Hug L.A."/>
            <person name="Thomas B.C."/>
            <person name="Sharon I."/>
            <person name="Castelle C.J."/>
            <person name="Singh A."/>
            <person name="Wilkins M.J."/>
            <person name="Williams K.H."/>
            <person name="Banfield J.F."/>
        </authorList>
    </citation>
    <scope>NUCLEOTIDE SEQUENCE [LARGE SCALE GENOMIC DNA]</scope>
</reference>
<comment type="caution">
    <text evidence="9">The sequence shown here is derived from an EMBL/GenBank/DDBJ whole genome shotgun (WGS) entry which is preliminary data.</text>
</comment>
<protein>
    <recommendedName>
        <fullName evidence="6">RNA polymerase sigma factor</fullName>
    </recommendedName>
</protein>
<feature type="domain" description="RNA polymerase sigma factor 70 region 4 type 2" evidence="8">
    <location>
        <begin position="147"/>
        <end position="197"/>
    </location>
</feature>
<keyword evidence="3 6" id="KW-0731">Sigma factor</keyword>
<evidence type="ECO:0000256" key="3">
    <source>
        <dbReference type="ARBA" id="ARBA00023082"/>
    </source>
</evidence>
<dbReference type="Pfam" id="PF08281">
    <property type="entry name" value="Sigma70_r4_2"/>
    <property type="match status" value="1"/>
</dbReference>
<dbReference type="GO" id="GO:0003677">
    <property type="term" value="F:DNA binding"/>
    <property type="evidence" value="ECO:0007669"/>
    <property type="project" value="UniProtKB-KW"/>
</dbReference>
<feature type="domain" description="RNA polymerase sigma-70 region 2" evidence="7">
    <location>
        <begin position="52"/>
        <end position="118"/>
    </location>
</feature>
<gene>
    <name evidence="9" type="ORF">UW44_C0015G0042</name>
</gene>
<comment type="similarity">
    <text evidence="1 6">Belongs to the sigma-70 factor family. ECF subfamily.</text>
</comment>
<dbReference type="Proteomes" id="UP000034006">
    <property type="component" value="Unassembled WGS sequence"/>
</dbReference>
<dbReference type="GO" id="GO:0006352">
    <property type="term" value="P:DNA-templated transcription initiation"/>
    <property type="evidence" value="ECO:0007669"/>
    <property type="project" value="InterPro"/>
</dbReference>
<evidence type="ECO:0000259" key="7">
    <source>
        <dbReference type="Pfam" id="PF04542"/>
    </source>
</evidence>
<dbReference type="InterPro" id="IPR013249">
    <property type="entry name" value="RNA_pol_sigma70_r4_t2"/>
</dbReference>
<evidence type="ECO:0000256" key="6">
    <source>
        <dbReference type="RuleBase" id="RU000716"/>
    </source>
</evidence>